<sequence length="610" mass="70085">MLRRIGTKKSVTVIGKQVLHDCQYLNDFHSLQFPNYSYSTHTLSNESKNHLKIDSSVLEYTQRNNQIIETPKIYYPSLSDVYGNLFANDQLNKSDIITPATFNTLYTNTTLNDNKKDVTHCIMGKIKHIRYAGKKMCFINIEQENTSCQMIVNYKNVTLNATPQTQSVSPNAFEEFMKNQLRPGDHILCVGYPGVSLREKTPSLKLIQMPTLLSCRQSPVPPKLQDPTKIKNNRVVDYLVNSRTSKEIIYARHKLNQCIRRYLDDNGFIEVETPILSKNSNGANARPFVTTLNHGPTSHTAETQISGQQQPSATGRSASSFDLELRIAPELWLKKLIIGGFDKVYEIGKVFRNEGVDATHNPEFSTLELYQTYITMEDLIHISENLFHSIVIQFKDKIDQELYTEMASNDWKFQRVEFLPTLAKELGVLQEELENCFVNTNGKDSETANAIFNKIYSYIPQKYANMHLSPQQLLNKLCGDYIEDKYCMGKRPTLIYHHPTLMSPLSKSASHISKRFEVFIQGKEYMNAYEEENMPQVQHDKFVHQQQQKQDFNDEECLSVDQEYIRTMKYGMAPTGGLGMGIDRMLMLVCNKQRIEEVLSFGTVDDVMRQ</sequence>
<evidence type="ECO:0000256" key="4">
    <source>
        <dbReference type="ARBA" id="ARBA00023146"/>
    </source>
</evidence>
<dbReference type="OrthoDB" id="21243at2759"/>
<accession>A0A1E5RNQ8</accession>
<evidence type="ECO:0000256" key="2">
    <source>
        <dbReference type="ARBA" id="ARBA00022741"/>
    </source>
</evidence>
<dbReference type="InterPro" id="IPR018149">
    <property type="entry name" value="Lys-tRNA-synth_II_C"/>
</dbReference>
<keyword evidence="3" id="KW-0067">ATP-binding</keyword>
<dbReference type="InterPro" id="IPR004364">
    <property type="entry name" value="Aa-tRNA-synt_II"/>
</dbReference>
<dbReference type="GO" id="GO:0000049">
    <property type="term" value="F:tRNA binding"/>
    <property type="evidence" value="ECO:0007669"/>
    <property type="project" value="TreeGrafter"/>
</dbReference>
<gene>
    <name evidence="7" type="ORF">AWRI3579_g790</name>
</gene>
<organism evidence="7 8">
    <name type="scientific">Hanseniaspora osmophila</name>
    <dbReference type="NCBI Taxonomy" id="56408"/>
    <lineage>
        <taxon>Eukaryota</taxon>
        <taxon>Fungi</taxon>
        <taxon>Dikarya</taxon>
        <taxon>Ascomycota</taxon>
        <taxon>Saccharomycotina</taxon>
        <taxon>Saccharomycetes</taxon>
        <taxon>Saccharomycodales</taxon>
        <taxon>Saccharomycodaceae</taxon>
        <taxon>Hanseniaspora</taxon>
    </lineage>
</organism>
<reference evidence="8" key="1">
    <citation type="journal article" date="2016" name="Genome Announc.">
        <title>Genome sequences of three species of Hanseniaspora isolated from spontaneous wine fermentations.</title>
        <authorList>
            <person name="Sternes P.R."/>
            <person name="Lee D."/>
            <person name="Kutyna D.R."/>
            <person name="Borneman A.R."/>
        </authorList>
    </citation>
    <scope>NUCLEOTIDE SEQUENCE [LARGE SCALE GENOMIC DNA]</scope>
    <source>
        <strain evidence="8">AWRI3579</strain>
    </source>
</reference>
<dbReference type="InterPro" id="IPR012340">
    <property type="entry name" value="NA-bd_OB-fold"/>
</dbReference>
<feature type="compositionally biased region" description="Polar residues" evidence="5">
    <location>
        <begin position="290"/>
        <end position="316"/>
    </location>
</feature>
<dbReference type="PROSITE" id="PS50862">
    <property type="entry name" value="AA_TRNA_LIGASE_II"/>
    <property type="match status" value="1"/>
</dbReference>
<dbReference type="SUPFAM" id="SSF55681">
    <property type="entry name" value="Class II aaRS and biotin synthetases"/>
    <property type="match status" value="1"/>
</dbReference>
<protein>
    <submittedName>
        <fullName evidence="7">Lysine--tRNA ligase, mitochondrial</fullName>
    </submittedName>
</protein>
<dbReference type="InParanoid" id="A0A1E5RNQ8"/>
<dbReference type="InterPro" id="IPR006195">
    <property type="entry name" value="aa-tRNA-synth_II"/>
</dbReference>
<dbReference type="GO" id="GO:0070154">
    <property type="term" value="P:mitochondrial lysyl-tRNA aminoacylation"/>
    <property type="evidence" value="ECO:0007669"/>
    <property type="project" value="TreeGrafter"/>
</dbReference>
<dbReference type="GO" id="GO:0005739">
    <property type="term" value="C:mitochondrion"/>
    <property type="evidence" value="ECO:0007669"/>
    <property type="project" value="TreeGrafter"/>
</dbReference>
<feature type="region of interest" description="Disordered" evidence="5">
    <location>
        <begin position="286"/>
        <end position="316"/>
    </location>
</feature>
<dbReference type="GO" id="GO:0004824">
    <property type="term" value="F:lysine-tRNA ligase activity"/>
    <property type="evidence" value="ECO:0007669"/>
    <property type="project" value="InterPro"/>
</dbReference>
<dbReference type="AlphaFoldDB" id="A0A1E5RNQ8"/>
<evidence type="ECO:0000256" key="1">
    <source>
        <dbReference type="ARBA" id="ARBA00022598"/>
    </source>
</evidence>
<proteinExistence type="predicted"/>
<dbReference type="Pfam" id="PF00152">
    <property type="entry name" value="tRNA-synt_2"/>
    <property type="match status" value="1"/>
</dbReference>
<dbReference type="Gene3D" id="2.40.50.140">
    <property type="entry name" value="Nucleic acid-binding proteins"/>
    <property type="match status" value="1"/>
</dbReference>
<keyword evidence="8" id="KW-1185">Reference proteome</keyword>
<dbReference type="PANTHER" id="PTHR42918">
    <property type="entry name" value="LYSYL-TRNA SYNTHETASE"/>
    <property type="match status" value="1"/>
</dbReference>
<dbReference type="PANTHER" id="PTHR42918:SF5">
    <property type="entry name" value="LYSINE--TRNA LIGASE, MITOCHONDRIAL"/>
    <property type="match status" value="1"/>
</dbReference>
<dbReference type="PRINTS" id="PR00982">
    <property type="entry name" value="TRNASYNTHLYS"/>
</dbReference>
<dbReference type="SUPFAM" id="SSF50249">
    <property type="entry name" value="Nucleic acid-binding proteins"/>
    <property type="match status" value="1"/>
</dbReference>
<name>A0A1E5RNQ8_9ASCO</name>
<dbReference type="InterPro" id="IPR045864">
    <property type="entry name" value="aa-tRNA-synth_II/BPL/LPL"/>
</dbReference>
<keyword evidence="4" id="KW-0030">Aminoacyl-tRNA synthetase</keyword>
<keyword evidence="1 7" id="KW-0436">Ligase</keyword>
<dbReference type="FunCoup" id="A0A1E5RNQ8">
    <property type="interactions" value="102"/>
</dbReference>
<dbReference type="STRING" id="56408.A0A1E5RNQ8"/>
<evidence type="ECO:0000256" key="5">
    <source>
        <dbReference type="SAM" id="MobiDB-lite"/>
    </source>
</evidence>
<evidence type="ECO:0000313" key="8">
    <source>
        <dbReference type="Proteomes" id="UP000095728"/>
    </source>
</evidence>
<keyword evidence="2" id="KW-0547">Nucleotide-binding</keyword>
<dbReference type="Proteomes" id="UP000095728">
    <property type="component" value="Unassembled WGS sequence"/>
</dbReference>
<feature type="domain" description="Aminoacyl-transfer RNA synthetases class-II family profile" evidence="6">
    <location>
        <begin position="252"/>
        <end position="589"/>
    </location>
</feature>
<dbReference type="EMBL" id="LPNM01000005">
    <property type="protein sequence ID" value="OEJ88514.1"/>
    <property type="molecule type" value="Genomic_DNA"/>
</dbReference>
<dbReference type="Gene3D" id="3.30.930.10">
    <property type="entry name" value="Bira Bifunctional Protein, Domain 2"/>
    <property type="match status" value="1"/>
</dbReference>
<evidence type="ECO:0000256" key="3">
    <source>
        <dbReference type="ARBA" id="ARBA00022840"/>
    </source>
</evidence>
<evidence type="ECO:0000313" key="7">
    <source>
        <dbReference type="EMBL" id="OEJ88514.1"/>
    </source>
</evidence>
<comment type="caution">
    <text evidence="7">The sequence shown here is derived from an EMBL/GenBank/DDBJ whole genome shotgun (WGS) entry which is preliminary data.</text>
</comment>
<dbReference type="GO" id="GO:0005524">
    <property type="term" value="F:ATP binding"/>
    <property type="evidence" value="ECO:0007669"/>
    <property type="project" value="UniProtKB-KW"/>
</dbReference>
<evidence type="ECO:0000259" key="6">
    <source>
        <dbReference type="PROSITE" id="PS50862"/>
    </source>
</evidence>